<evidence type="ECO:0000256" key="6">
    <source>
        <dbReference type="ARBA" id="ARBA00037226"/>
    </source>
</evidence>
<dbReference type="GO" id="GO:0003723">
    <property type="term" value="F:RNA binding"/>
    <property type="evidence" value="ECO:0007669"/>
    <property type="project" value="InterPro"/>
</dbReference>
<evidence type="ECO:0000256" key="8">
    <source>
        <dbReference type="RuleBase" id="RU003830"/>
    </source>
</evidence>
<dbReference type="Pfam" id="PF00416">
    <property type="entry name" value="Ribosomal_S13"/>
    <property type="match status" value="1"/>
</dbReference>
<dbReference type="STRING" id="1344418.A0A1D2VPW8"/>
<dbReference type="Gene3D" id="4.10.910.10">
    <property type="entry name" value="30s ribosomal protein s13, domain 2"/>
    <property type="match status" value="1"/>
</dbReference>
<dbReference type="GO" id="GO:0006412">
    <property type="term" value="P:translation"/>
    <property type="evidence" value="ECO:0007669"/>
    <property type="project" value="InterPro"/>
</dbReference>
<gene>
    <name evidence="9" type="ORF">ASCRUDRAFT_5624</name>
</gene>
<dbReference type="OrthoDB" id="525520at2759"/>
<evidence type="ECO:0000256" key="4">
    <source>
        <dbReference type="ARBA" id="ARBA00023128"/>
    </source>
</evidence>
<keyword evidence="10" id="KW-1185">Reference proteome</keyword>
<organism evidence="9 10">
    <name type="scientific">Ascoidea rubescens DSM 1968</name>
    <dbReference type="NCBI Taxonomy" id="1344418"/>
    <lineage>
        <taxon>Eukaryota</taxon>
        <taxon>Fungi</taxon>
        <taxon>Dikarya</taxon>
        <taxon>Ascomycota</taxon>
        <taxon>Saccharomycotina</taxon>
        <taxon>Saccharomycetes</taxon>
        <taxon>Ascoideaceae</taxon>
        <taxon>Ascoidea</taxon>
    </lineage>
</organism>
<dbReference type="InterPro" id="IPR010979">
    <property type="entry name" value="Ribosomal_uS13-like_H2TH"/>
</dbReference>
<evidence type="ECO:0000256" key="7">
    <source>
        <dbReference type="ARBA" id="ARBA00040757"/>
    </source>
</evidence>
<dbReference type="RefSeq" id="XP_020049980.1">
    <property type="nucleotide sequence ID" value="XM_020191178.1"/>
</dbReference>
<accession>A0A1D2VPW8</accession>
<dbReference type="InterPro" id="IPR001892">
    <property type="entry name" value="Ribosomal_uS13"/>
</dbReference>
<dbReference type="PROSITE" id="PS00646">
    <property type="entry name" value="RIBOSOMAL_S13_1"/>
    <property type="match status" value="1"/>
</dbReference>
<dbReference type="GO" id="GO:0005777">
    <property type="term" value="C:peroxisome"/>
    <property type="evidence" value="ECO:0007669"/>
    <property type="project" value="EnsemblFungi"/>
</dbReference>
<dbReference type="EMBL" id="KV454475">
    <property type="protein sequence ID" value="ODV63673.1"/>
    <property type="molecule type" value="Genomic_DNA"/>
</dbReference>
<dbReference type="Proteomes" id="UP000095038">
    <property type="component" value="Unassembled WGS sequence"/>
</dbReference>
<dbReference type="InterPro" id="IPR027437">
    <property type="entry name" value="Rbsml_uS13_C"/>
</dbReference>
<comment type="similarity">
    <text evidence="2 8">Belongs to the universal ribosomal protein uS13 family.</text>
</comment>
<dbReference type="GO" id="GO:0005763">
    <property type="term" value="C:mitochondrial small ribosomal subunit"/>
    <property type="evidence" value="ECO:0007669"/>
    <property type="project" value="EnsemblFungi"/>
</dbReference>
<proteinExistence type="inferred from homology"/>
<sequence length="120" mass="13948">MVFIIGKRFLGKLPVRYALKKEIFGISKHEVEKICSKLFLYPKMRMHQLTEQNIMAITKELNDLEIENAKKTQIRDNIAFKKNIGSYAGMRHVLGLPVHGQRTKNNAKTAKKLNRLNRKL</sequence>
<comment type="function">
    <text evidence="6">Component of the mitochondrial ribosome (mitoribosome), a dedicated translation machinery responsible for the synthesis of mitochondrial genome-encoded proteins, including at least some of the essential transmembrane subunits of the mitochondrial respiratory chain. The mitoribosomes are attached to the mitochondrial inner membrane and translation products are cotranslationally integrated into the membrane.</text>
</comment>
<evidence type="ECO:0000313" key="9">
    <source>
        <dbReference type="EMBL" id="ODV63673.1"/>
    </source>
</evidence>
<protein>
    <recommendedName>
        <fullName evidence="7">Small ribosomal subunit protein uS13m</fullName>
    </recommendedName>
</protein>
<dbReference type="FunCoup" id="A0A1D2VPW8">
    <property type="interactions" value="374"/>
</dbReference>
<evidence type="ECO:0000313" key="10">
    <source>
        <dbReference type="Proteomes" id="UP000095038"/>
    </source>
</evidence>
<dbReference type="PIRSF" id="PIRSF002134">
    <property type="entry name" value="Ribosomal_S13"/>
    <property type="match status" value="1"/>
</dbReference>
<name>A0A1D2VPW8_9ASCO</name>
<dbReference type="FunFam" id="4.10.910.10:FF:000004">
    <property type="entry name" value="Small subunit ribosomal protein S13"/>
    <property type="match status" value="1"/>
</dbReference>
<evidence type="ECO:0000256" key="5">
    <source>
        <dbReference type="ARBA" id="ARBA00023274"/>
    </source>
</evidence>
<dbReference type="SUPFAM" id="SSF46946">
    <property type="entry name" value="S13-like H2TH domain"/>
    <property type="match status" value="1"/>
</dbReference>
<reference evidence="10" key="1">
    <citation type="submission" date="2016-05" db="EMBL/GenBank/DDBJ databases">
        <title>Comparative genomics of biotechnologically important yeasts.</title>
        <authorList>
            <consortium name="DOE Joint Genome Institute"/>
            <person name="Riley R."/>
            <person name="Haridas S."/>
            <person name="Wolfe K.H."/>
            <person name="Lopes M.R."/>
            <person name="Hittinger C.T."/>
            <person name="Goker M."/>
            <person name="Salamov A."/>
            <person name="Wisecaver J."/>
            <person name="Long T.M."/>
            <person name="Aerts A.L."/>
            <person name="Barry K."/>
            <person name="Choi C."/>
            <person name="Clum A."/>
            <person name="Coughlan A.Y."/>
            <person name="Deshpande S."/>
            <person name="Douglass A.P."/>
            <person name="Hanson S.J."/>
            <person name="Klenk H.-P."/>
            <person name="Labutti K."/>
            <person name="Lapidus A."/>
            <person name="Lindquist E."/>
            <person name="Lipzen A."/>
            <person name="Meier-Kolthoff J.P."/>
            <person name="Ohm R.A."/>
            <person name="Otillar R.P."/>
            <person name="Pangilinan J."/>
            <person name="Peng Y."/>
            <person name="Rokas A."/>
            <person name="Rosa C.A."/>
            <person name="Scheuner C."/>
            <person name="Sibirny A.A."/>
            <person name="Slot J.C."/>
            <person name="Stielow J.B."/>
            <person name="Sun H."/>
            <person name="Kurtzman C.P."/>
            <person name="Blackwell M."/>
            <person name="Grigoriev I.V."/>
            <person name="Jeffries T.W."/>
        </authorList>
    </citation>
    <scope>NUCLEOTIDE SEQUENCE [LARGE SCALE GENOMIC DNA]</scope>
    <source>
        <strain evidence="10">DSM 1968</strain>
    </source>
</reference>
<dbReference type="InParanoid" id="A0A1D2VPW8"/>
<dbReference type="InterPro" id="IPR018269">
    <property type="entry name" value="Ribosomal_uS13_CS"/>
</dbReference>
<dbReference type="PANTHER" id="PTHR10871:SF1">
    <property type="entry name" value="SMALL RIBOSOMAL SUBUNIT PROTEIN US13M"/>
    <property type="match status" value="1"/>
</dbReference>
<dbReference type="PANTHER" id="PTHR10871">
    <property type="entry name" value="30S RIBOSOMAL PROTEIN S13/40S RIBOSOMAL PROTEIN S18"/>
    <property type="match status" value="1"/>
</dbReference>
<comment type="subcellular location">
    <subcellularLocation>
        <location evidence="1">Mitochondrion</location>
    </subcellularLocation>
</comment>
<dbReference type="GO" id="GO:0003735">
    <property type="term" value="F:structural constituent of ribosome"/>
    <property type="evidence" value="ECO:0007669"/>
    <property type="project" value="EnsemblFungi"/>
</dbReference>
<keyword evidence="3 8" id="KW-0689">Ribosomal protein</keyword>
<evidence type="ECO:0000256" key="2">
    <source>
        <dbReference type="ARBA" id="ARBA00008080"/>
    </source>
</evidence>
<dbReference type="AlphaFoldDB" id="A0A1D2VPW8"/>
<keyword evidence="4" id="KW-0496">Mitochondrion</keyword>
<evidence type="ECO:0000256" key="1">
    <source>
        <dbReference type="ARBA" id="ARBA00004173"/>
    </source>
</evidence>
<keyword evidence="5 8" id="KW-0687">Ribonucleoprotein</keyword>
<dbReference type="GeneID" id="30964814"/>
<dbReference type="Gene3D" id="1.10.8.50">
    <property type="match status" value="1"/>
</dbReference>
<dbReference type="PROSITE" id="PS50159">
    <property type="entry name" value="RIBOSOMAL_S13_2"/>
    <property type="match status" value="1"/>
</dbReference>
<evidence type="ECO:0000256" key="3">
    <source>
        <dbReference type="ARBA" id="ARBA00022980"/>
    </source>
</evidence>